<evidence type="ECO:0000313" key="3">
    <source>
        <dbReference type="Proteomes" id="UP001430953"/>
    </source>
</evidence>
<evidence type="ECO:0000256" key="1">
    <source>
        <dbReference type="SAM" id="Phobius"/>
    </source>
</evidence>
<feature type="transmembrane region" description="Helical" evidence="1">
    <location>
        <begin position="62"/>
        <end position="78"/>
    </location>
</feature>
<keyword evidence="1" id="KW-0472">Membrane</keyword>
<keyword evidence="3" id="KW-1185">Reference proteome</keyword>
<organism evidence="2 3">
    <name type="scientific">Cardiocondyla obscurior</name>
    <dbReference type="NCBI Taxonomy" id="286306"/>
    <lineage>
        <taxon>Eukaryota</taxon>
        <taxon>Metazoa</taxon>
        <taxon>Ecdysozoa</taxon>
        <taxon>Arthropoda</taxon>
        <taxon>Hexapoda</taxon>
        <taxon>Insecta</taxon>
        <taxon>Pterygota</taxon>
        <taxon>Neoptera</taxon>
        <taxon>Endopterygota</taxon>
        <taxon>Hymenoptera</taxon>
        <taxon>Apocrita</taxon>
        <taxon>Aculeata</taxon>
        <taxon>Formicoidea</taxon>
        <taxon>Formicidae</taxon>
        <taxon>Myrmicinae</taxon>
        <taxon>Cardiocondyla</taxon>
    </lineage>
</organism>
<accession>A0AAW2EL06</accession>
<dbReference type="EMBL" id="JADYXP020000022">
    <property type="protein sequence ID" value="KAL0102517.1"/>
    <property type="molecule type" value="Genomic_DNA"/>
</dbReference>
<evidence type="ECO:0000313" key="2">
    <source>
        <dbReference type="EMBL" id="KAL0102517.1"/>
    </source>
</evidence>
<comment type="caution">
    <text evidence="2">The sequence shown here is derived from an EMBL/GenBank/DDBJ whole genome shotgun (WGS) entry which is preliminary data.</text>
</comment>
<reference evidence="2 3" key="1">
    <citation type="submission" date="2023-03" db="EMBL/GenBank/DDBJ databases">
        <title>High recombination rates correlate with genetic variation in Cardiocondyla obscurior ants.</title>
        <authorList>
            <person name="Errbii M."/>
        </authorList>
    </citation>
    <scope>NUCLEOTIDE SEQUENCE [LARGE SCALE GENOMIC DNA]</scope>
    <source>
        <strain evidence="2">Alpha-2009</strain>
        <tissue evidence="2">Whole body</tissue>
    </source>
</reference>
<keyword evidence="1" id="KW-0812">Transmembrane</keyword>
<sequence length="204" mass="23799">MSDNKNRAHTRAPIILAHLHTRTHLSIRNGMPPLTVSEFMESLARTQNFNNRFREIPSRFRLANWVFFFLYFSLPVLFRERPNFFFFNRDYSRGTDKSSLTIGTSDPSDKRPIHIMPARMDFLCQRRDVSRSQVTVHGNFVITPRADVNLTLARGRETNYKIHLYTRPFSNSCSAVNPAICSRARRHSSRHAATRKALARLEKF</sequence>
<proteinExistence type="predicted"/>
<protein>
    <submittedName>
        <fullName evidence="2">Uncharacterized protein</fullName>
    </submittedName>
</protein>
<keyword evidence="1" id="KW-1133">Transmembrane helix</keyword>
<gene>
    <name evidence="2" type="ORF">PUN28_018062</name>
</gene>
<dbReference type="AlphaFoldDB" id="A0AAW2EL06"/>
<dbReference type="Proteomes" id="UP001430953">
    <property type="component" value="Unassembled WGS sequence"/>
</dbReference>
<name>A0AAW2EL06_9HYME</name>